<feature type="transmembrane region" description="Helical" evidence="2">
    <location>
        <begin position="21"/>
        <end position="38"/>
    </location>
</feature>
<dbReference type="Gene3D" id="2.40.50.100">
    <property type="match status" value="1"/>
</dbReference>
<proteinExistence type="predicted"/>
<dbReference type="InterPro" id="IPR011053">
    <property type="entry name" value="Single_hybrid_motif"/>
</dbReference>
<comment type="caution">
    <text evidence="3">The sequence shown here is derived from an EMBL/GenBank/DDBJ whole genome shotgun (WGS) entry which is preliminary data.</text>
</comment>
<evidence type="ECO:0000313" key="3">
    <source>
        <dbReference type="EMBL" id="GGC52845.1"/>
    </source>
</evidence>
<gene>
    <name evidence="3" type="ORF">GCM10011387_02960</name>
</gene>
<keyword evidence="2" id="KW-0472">Membrane</keyword>
<evidence type="ECO:0000256" key="1">
    <source>
        <dbReference type="SAM" id="Coils"/>
    </source>
</evidence>
<dbReference type="RefSeq" id="WP_188625048.1">
    <property type="nucleotide sequence ID" value="NZ_BMIL01000001.1"/>
</dbReference>
<keyword evidence="4" id="KW-1185">Reference proteome</keyword>
<feature type="coiled-coil region" evidence="1">
    <location>
        <begin position="198"/>
        <end position="225"/>
    </location>
</feature>
<reference evidence="3" key="1">
    <citation type="journal article" date="2014" name="Int. J. Syst. Evol. Microbiol.">
        <title>Complete genome sequence of Corynebacterium casei LMG S-19264T (=DSM 44701T), isolated from a smear-ripened cheese.</title>
        <authorList>
            <consortium name="US DOE Joint Genome Institute (JGI-PGF)"/>
            <person name="Walter F."/>
            <person name="Albersmeier A."/>
            <person name="Kalinowski J."/>
            <person name="Ruckert C."/>
        </authorList>
    </citation>
    <scope>NUCLEOTIDE SEQUENCE</scope>
    <source>
        <strain evidence="3">CGMCC 1.15343</strain>
    </source>
</reference>
<dbReference type="PANTHER" id="PTHR30386:SF27">
    <property type="entry name" value="MEMBRANE FUSION PROTEIN (MFP) FAMILY PROTEIN"/>
    <property type="match status" value="1"/>
</dbReference>
<dbReference type="AlphaFoldDB" id="A0A916TZ00"/>
<dbReference type="EMBL" id="BMIL01000001">
    <property type="protein sequence ID" value="GGC52845.1"/>
    <property type="molecule type" value="Genomic_DNA"/>
</dbReference>
<dbReference type="SUPFAM" id="SSF51230">
    <property type="entry name" value="Single hybrid motif"/>
    <property type="match status" value="1"/>
</dbReference>
<sequence>MKLRSFESIYHINKESQVKTWFYYFAILFIIVLFLPWTQNIQVRGSVSTLYQDQRPQQLNSQIPGRIIKWHVKNGDFVKKGDTILQLSEVKDDYLDPELLRRTQEQVAAKKGVGEYYRAKVGTTEAQLGAINASRDLKLSQLKIKLSQLNSKIAAEEAELAAIGNEMKLLEDQYGRQKKMYEEGLVSLTQFQQRAVSYQNALAKRTAAENKLSQSRQELTTLDIERNAIMQDYTEKVSKIQGERFQSMGQIEGNTGDIAKLENQAANYRARQNMYAVLASQDGQVVQLTKSGIGEILKDTESIGTIVPKMANSAVEIYVKPVDLPLMQVGQRVMCIFDGFPAIVFSGWPNSSYGTFAGKVVAIENNIGANGLFKALIVEDKSEKPWPRQIKIGAGVKGIAILNDVPIWYELWRNINGFPPDYYVSKSESANTADEKGKKN</sequence>
<organism evidence="3 4">
    <name type="scientific">Pedobacter quisquiliarum</name>
    <dbReference type="NCBI Taxonomy" id="1834438"/>
    <lineage>
        <taxon>Bacteria</taxon>
        <taxon>Pseudomonadati</taxon>
        <taxon>Bacteroidota</taxon>
        <taxon>Sphingobacteriia</taxon>
        <taxon>Sphingobacteriales</taxon>
        <taxon>Sphingobacteriaceae</taxon>
        <taxon>Pedobacter</taxon>
    </lineage>
</organism>
<dbReference type="Proteomes" id="UP000651668">
    <property type="component" value="Unassembled WGS sequence"/>
</dbReference>
<keyword evidence="1" id="KW-0175">Coiled coil</keyword>
<protein>
    <submittedName>
        <fullName evidence="3">Biotin attachment protein</fullName>
    </submittedName>
</protein>
<accession>A0A916TZ00</accession>
<reference evidence="3" key="2">
    <citation type="submission" date="2020-09" db="EMBL/GenBank/DDBJ databases">
        <authorList>
            <person name="Sun Q."/>
            <person name="Zhou Y."/>
        </authorList>
    </citation>
    <scope>NUCLEOTIDE SEQUENCE</scope>
    <source>
        <strain evidence="3">CGMCC 1.15343</strain>
    </source>
</reference>
<dbReference type="InterPro" id="IPR050739">
    <property type="entry name" value="MFP"/>
</dbReference>
<evidence type="ECO:0000256" key="2">
    <source>
        <dbReference type="SAM" id="Phobius"/>
    </source>
</evidence>
<dbReference type="PANTHER" id="PTHR30386">
    <property type="entry name" value="MEMBRANE FUSION SUBUNIT OF EMRAB-TOLC MULTIDRUG EFFLUX PUMP"/>
    <property type="match status" value="1"/>
</dbReference>
<name>A0A916TZ00_9SPHI</name>
<keyword evidence="2" id="KW-0812">Transmembrane</keyword>
<feature type="coiled-coil region" evidence="1">
    <location>
        <begin position="139"/>
        <end position="173"/>
    </location>
</feature>
<keyword evidence="2" id="KW-1133">Transmembrane helix</keyword>
<evidence type="ECO:0000313" key="4">
    <source>
        <dbReference type="Proteomes" id="UP000651668"/>
    </source>
</evidence>